<gene>
    <name evidence="3" type="ORF">GNP35_05000</name>
</gene>
<proteinExistence type="predicted"/>
<dbReference type="InterPro" id="IPR019734">
    <property type="entry name" value="TPR_rpt"/>
</dbReference>
<feature type="signal peptide" evidence="2">
    <location>
        <begin position="1"/>
        <end position="19"/>
    </location>
</feature>
<evidence type="ECO:0000256" key="1">
    <source>
        <dbReference type="PROSITE-ProRule" id="PRU00339"/>
    </source>
</evidence>
<evidence type="ECO:0000256" key="2">
    <source>
        <dbReference type="SAM" id="SignalP"/>
    </source>
</evidence>
<feature type="repeat" description="TPR" evidence="1">
    <location>
        <begin position="307"/>
        <end position="340"/>
    </location>
</feature>
<sequence length="393" mass="44623">MVKFKRLFTVIAFSVVLNACQSIGEIPTSLKTPLPPLKMELSEWAKLPFKKQNIASPYELTNAQRRDFLTYFHHPLQANTKPHKRLYNYLEQFVSNFSYLNETYSSSDALNSKSGNCMSLALVTTSLAELAGLEIKYQMLSGAPLFYAKGKSVFVSQHIRTKVYAVEEPKSEDMMYFGKTHLVIDYYKNQADLSGHHISKAEFISMYFSNLAAEHYAKGELLLAYELSANAMSIYPNSPENINTHSLIIKELFSIEEAIKLLTIGYERQLSSLNLMSNLKLFLIRTGQNTKALKVSNNIKSINDPNPYQWLKLGNELYEKKQLTKAMSYFEKAKELAPYLDEVYLAQAKVQFKLGNKKLAKMNLIKAMEAPIKVNEVSLYQAKLSAFTSNSGL</sequence>
<comment type="caution">
    <text evidence="3">The sequence shown here is derived from an EMBL/GenBank/DDBJ whole genome shotgun (WGS) entry which is preliminary data.</text>
</comment>
<organism evidence="3 4">
    <name type="scientific">Psychrosphaera haliotis</name>
    <dbReference type="NCBI Taxonomy" id="555083"/>
    <lineage>
        <taxon>Bacteria</taxon>
        <taxon>Pseudomonadati</taxon>
        <taxon>Pseudomonadota</taxon>
        <taxon>Gammaproteobacteria</taxon>
        <taxon>Alteromonadales</taxon>
        <taxon>Pseudoalteromonadaceae</taxon>
        <taxon>Psychrosphaera</taxon>
    </lineage>
</organism>
<keyword evidence="1" id="KW-0802">TPR repeat</keyword>
<dbReference type="Proteomes" id="UP000439994">
    <property type="component" value="Unassembled WGS sequence"/>
</dbReference>
<dbReference type="EMBL" id="WOCD01000003">
    <property type="protein sequence ID" value="MUH71886.1"/>
    <property type="molecule type" value="Genomic_DNA"/>
</dbReference>
<dbReference type="SMART" id="SM00028">
    <property type="entry name" value="TPR"/>
    <property type="match status" value="3"/>
</dbReference>
<dbReference type="PROSITE" id="PS50005">
    <property type="entry name" value="TPR"/>
    <property type="match status" value="1"/>
</dbReference>
<dbReference type="InterPro" id="IPR011990">
    <property type="entry name" value="TPR-like_helical_dom_sf"/>
</dbReference>
<reference evidence="3 4" key="1">
    <citation type="submission" date="2019-11" db="EMBL/GenBank/DDBJ databases">
        <title>P. haliotis isolates from Z. marina roots.</title>
        <authorList>
            <person name="Cohen M."/>
            <person name="Jospin G."/>
            <person name="Eisen J.A."/>
            <person name="Coil D.A."/>
        </authorList>
    </citation>
    <scope>NUCLEOTIDE SEQUENCE [LARGE SCALE GENOMIC DNA]</scope>
    <source>
        <strain evidence="3 4">UCD-MCMsp1aY</strain>
    </source>
</reference>
<keyword evidence="2" id="KW-0732">Signal</keyword>
<feature type="chain" id="PRO_5026915753" evidence="2">
    <location>
        <begin position="20"/>
        <end position="393"/>
    </location>
</feature>
<evidence type="ECO:0000313" key="3">
    <source>
        <dbReference type="EMBL" id="MUH71886.1"/>
    </source>
</evidence>
<dbReference type="OrthoDB" id="6254323at2"/>
<dbReference type="AlphaFoldDB" id="A0A6N8F5F9"/>
<dbReference type="Gene3D" id="1.25.40.10">
    <property type="entry name" value="Tetratricopeptide repeat domain"/>
    <property type="match status" value="1"/>
</dbReference>
<evidence type="ECO:0000313" key="4">
    <source>
        <dbReference type="Proteomes" id="UP000439994"/>
    </source>
</evidence>
<name>A0A6N8F5F9_9GAMM</name>
<keyword evidence="4" id="KW-1185">Reference proteome</keyword>
<protein>
    <submittedName>
        <fullName evidence="3">Uncharacterized protein</fullName>
    </submittedName>
</protein>
<dbReference type="RefSeq" id="WP_155695061.1">
    <property type="nucleotide sequence ID" value="NZ_WOCD01000003.1"/>
</dbReference>
<dbReference type="SUPFAM" id="SSF48452">
    <property type="entry name" value="TPR-like"/>
    <property type="match status" value="1"/>
</dbReference>
<accession>A0A6N8F5F9</accession>